<evidence type="ECO:0000313" key="2">
    <source>
        <dbReference type="EMBL" id="KFH46090.1"/>
    </source>
</evidence>
<name>A0A086T9Q8_HAPC1</name>
<sequence>MRAWHTHTSLRSRFVPLRFLRRSLATRARRHEYEHERVDVRCGSSGHVTVDLFNLSSHSADTSLVVHLPALPSSHATGHPQLPEALLRNWPVASINYRWDELSDLESSPQQGTWPAPVHDTAFAYAWITANLGPPPPARRNMYVYGSFLGASLAMSLALTESTSHAPFGVRGVATYNGVYNWTMFLPDHPVHKRKKATIKDALAARPLAEGARLEELSDAIPLLFREPSNLFDAFASPSLFFHNPGLHVPSSFDANSSPLSDVVSLMTGQDTEQTLEAPLKPPRKSHLVFPPRISTLKIPETLLLYDKYHGPPQKGRRSSKRRGHTYATQAAELAELMRRSIDKVELKERSKWDDETDSWDGEARRRVQVEEVDEETDGFHPGKEAQERLMEWLEERA</sequence>
<proteinExistence type="predicted"/>
<dbReference type="AlphaFoldDB" id="A0A086T9Q8"/>
<dbReference type="SUPFAM" id="SSF53474">
    <property type="entry name" value="alpha/beta-Hydrolases"/>
    <property type="match status" value="1"/>
</dbReference>
<dbReference type="EMBL" id="JPKY01000023">
    <property type="protein sequence ID" value="KFH46090.1"/>
    <property type="molecule type" value="Genomic_DNA"/>
</dbReference>
<comment type="caution">
    <text evidence="2">The sequence shown here is derived from an EMBL/GenBank/DDBJ whole genome shotgun (WGS) entry which is preliminary data.</text>
</comment>
<dbReference type="InterPro" id="IPR029058">
    <property type="entry name" value="AB_hydrolase_fold"/>
</dbReference>
<feature type="region of interest" description="Disordered" evidence="1">
    <location>
        <begin position="351"/>
        <end position="386"/>
    </location>
</feature>
<organism evidence="2 3">
    <name type="scientific">Hapsidospora chrysogenum (strain ATCC 11550 / CBS 779.69 / DSM 880 / IAM 14645 / JCM 23072 / IMI 49137)</name>
    <name type="common">Acremonium chrysogenum</name>
    <dbReference type="NCBI Taxonomy" id="857340"/>
    <lineage>
        <taxon>Eukaryota</taxon>
        <taxon>Fungi</taxon>
        <taxon>Dikarya</taxon>
        <taxon>Ascomycota</taxon>
        <taxon>Pezizomycotina</taxon>
        <taxon>Sordariomycetes</taxon>
        <taxon>Hypocreomycetidae</taxon>
        <taxon>Hypocreales</taxon>
        <taxon>Bionectriaceae</taxon>
        <taxon>Hapsidospora</taxon>
    </lineage>
</organism>
<gene>
    <name evidence="2" type="ORF">ACRE_031030</name>
</gene>
<accession>A0A086T9Q8</accession>
<evidence type="ECO:0000313" key="3">
    <source>
        <dbReference type="Proteomes" id="UP000029964"/>
    </source>
</evidence>
<protein>
    <recommendedName>
        <fullName evidence="4">Alpha/beta hydrolase fold-3 domain-containing protein</fullName>
    </recommendedName>
</protein>
<dbReference type="OrthoDB" id="5396420at2759"/>
<evidence type="ECO:0000256" key="1">
    <source>
        <dbReference type="SAM" id="MobiDB-lite"/>
    </source>
</evidence>
<dbReference type="Gene3D" id="3.40.50.1820">
    <property type="entry name" value="alpha/beta hydrolase"/>
    <property type="match status" value="1"/>
</dbReference>
<reference evidence="3" key="1">
    <citation type="journal article" date="2014" name="Genome Announc.">
        <title>Genome sequence and annotation of Acremonium chrysogenum, producer of the beta-lactam antibiotic cephalosporin C.</title>
        <authorList>
            <person name="Terfehr D."/>
            <person name="Dahlmann T.A."/>
            <person name="Specht T."/>
            <person name="Zadra I."/>
            <person name="Kuernsteiner H."/>
            <person name="Kueck U."/>
        </authorList>
    </citation>
    <scope>NUCLEOTIDE SEQUENCE [LARGE SCALE GENOMIC DNA]</scope>
    <source>
        <strain evidence="3">ATCC 11550 / CBS 779.69 / DSM 880 / IAM 14645 / JCM 23072 / IMI 49137</strain>
    </source>
</reference>
<keyword evidence="3" id="KW-1185">Reference proteome</keyword>
<dbReference type="Proteomes" id="UP000029964">
    <property type="component" value="Unassembled WGS sequence"/>
</dbReference>
<dbReference type="STRING" id="857340.A0A086T9Q8"/>
<dbReference type="HOGENOM" id="CLU_017835_0_0_1"/>
<evidence type="ECO:0008006" key="4">
    <source>
        <dbReference type="Google" id="ProtNLM"/>
    </source>
</evidence>